<dbReference type="InterPro" id="IPR008927">
    <property type="entry name" value="6-PGluconate_DH-like_C_sf"/>
</dbReference>
<organism evidence="4 5">
    <name type="scientific">Thermophilibacter provencensis</name>
    <dbReference type="NCBI Taxonomy" id="1852386"/>
    <lineage>
        <taxon>Bacteria</taxon>
        <taxon>Bacillati</taxon>
        <taxon>Actinomycetota</taxon>
        <taxon>Coriobacteriia</taxon>
        <taxon>Coriobacteriales</taxon>
        <taxon>Atopobiaceae</taxon>
        <taxon>Thermophilibacter</taxon>
    </lineage>
</organism>
<reference evidence="4 5" key="3">
    <citation type="submission" date="2023-06" db="EMBL/GenBank/DDBJ databases">
        <authorList>
            <person name="Zeman M."/>
            <person name="Kubasova T."/>
            <person name="Jahodarova E."/>
            <person name="Nykrynova M."/>
            <person name="Rychlik I."/>
        </authorList>
    </citation>
    <scope>NUCLEOTIDE SEQUENCE [LARGE SCALE GENOMIC DNA]</scope>
    <source>
        <strain evidence="4 5">153_Feed</strain>
    </source>
</reference>
<gene>
    <name evidence="4" type="ORF">QUW25_04380</name>
</gene>
<dbReference type="PROSITE" id="PS51176">
    <property type="entry name" value="PDH_ADH"/>
    <property type="match status" value="1"/>
</dbReference>
<dbReference type="RefSeq" id="WP_289511005.1">
    <property type="nucleotide sequence ID" value="NZ_JAUDEA010000005.1"/>
</dbReference>
<evidence type="ECO:0000313" key="5">
    <source>
        <dbReference type="Proteomes" id="UP001529256"/>
    </source>
</evidence>
<accession>A0ABT7V2U0</accession>
<dbReference type="EMBL" id="JAUDEA010000005">
    <property type="protein sequence ID" value="MDM8270910.1"/>
    <property type="molecule type" value="Genomic_DNA"/>
</dbReference>
<keyword evidence="5" id="KW-1185">Reference proteome</keyword>
<dbReference type="InterPro" id="IPR036291">
    <property type="entry name" value="NAD(P)-bd_dom_sf"/>
</dbReference>
<dbReference type="PANTHER" id="PTHR21363:SF0">
    <property type="entry name" value="PREPHENATE DEHYDROGENASE [NADP(+)]"/>
    <property type="match status" value="1"/>
</dbReference>
<dbReference type="Gene3D" id="1.10.3660.10">
    <property type="entry name" value="6-phosphogluconate dehydrogenase C-terminal like domain"/>
    <property type="match status" value="1"/>
</dbReference>
<dbReference type="SUPFAM" id="SSF48179">
    <property type="entry name" value="6-phosphogluconate dehydrogenase C-terminal domain-like"/>
    <property type="match status" value="1"/>
</dbReference>
<dbReference type="InterPro" id="IPR046826">
    <property type="entry name" value="PDH_N"/>
</dbReference>
<evidence type="ECO:0000256" key="2">
    <source>
        <dbReference type="ARBA" id="ARBA00023002"/>
    </source>
</evidence>
<sequence length="309" mass="33919">MAGTNEQRPLCTGCKVDALDTSEKSPTFVPGRYGVVSLGLMGGSFAKAFAVAGAEVYAWNRTRSTLELAMIEVVSGELNEETIPTCELIVLAGYPASTVEWLERYAHLVSPGSIVIDTVGVKRVICERCEKICRDYPFTFVGCHPMAGTQYSGFAHARATMFKGAPMVVVPPEMDEFERASVLERLKELLAPCAFGSFTLATAEEHDRNIAFTSQLAHVVSNAYVKSPTARDHRGFSAGSYRDLTRVARLNAPMWTELFLDNADFLSEELGCVIGNLQAYKDALDARDAERLESLLSEGDRIKREIEGR</sequence>
<feature type="domain" description="Prephenate/arogenate dehydrogenase" evidence="3">
    <location>
        <begin position="31"/>
        <end position="309"/>
    </location>
</feature>
<protein>
    <submittedName>
        <fullName evidence="4">Prephenate dehydrogenase</fullName>
    </submittedName>
</protein>
<dbReference type="Pfam" id="PF20463">
    <property type="entry name" value="PDH_C"/>
    <property type="match status" value="1"/>
</dbReference>
<proteinExistence type="inferred from homology"/>
<dbReference type="SUPFAM" id="SSF51735">
    <property type="entry name" value="NAD(P)-binding Rossmann-fold domains"/>
    <property type="match status" value="1"/>
</dbReference>
<evidence type="ECO:0000259" key="3">
    <source>
        <dbReference type="PROSITE" id="PS51176"/>
    </source>
</evidence>
<dbReference type="Gene3D" id="3.40.50.720">
    <property type="entry name" value="NAD(P)-binding Rossmann-like Domain"/>
    <property type="match status" value="1"/>
</dbReference>
<dbReference type="Proteomes" id="UP001529256">
    <property type="component" value="Unassembled WGS sequence"/>
</dbReference>
<dbReference type="Pfam" id="PF02153">
    <property type="entry name" value="PDH_N"/>
    <property type="match status" value="1"/>
</dbReference>
<comment type="similarity">
    <text evidence="1">Belongs to the prephenate/arogenate dehydrogenase family.</text>
</comment>
<keyword evidence="2" id="KW-0560">Oxidoreductase</keyword>
<dbReference type="InterPro" id="IPR046825">
    <property type="entry name" value="PDH_C"/>
</dbReference>
<comment type="caution">
    <text evidence="4">The sequence shown here is derived from an EMBL/GenBank/DDBJ whole genome shotgun (WGS) entry which is preliminary data.</text>
</comment>
<dbReference type="InterPro" id="IPR050812">
    <property type="entry name" value="Preph/Arog_dehydrog"/>
</dbReference>
<reference evidence="5" key="2">
    <citation type="submission" date="2023-06" db="EMBL/GenBank/DDBJ databases">
        <title>Identification and characterization of horizontal gene transfer across gut microbiota members of farm animals based on homology search.</title>
        <authorList>
            <person name="Zeman M."/>
            <person name="Kubasova T."/>
            <person name="Jahodarova E."/>
            <person name="Nykrynova M."/>
            <person name="Rychlik I."/>
        </authorList>
    </citation>
    <scope>NUCLEOTIDE SEQUENCE [LARGE SCALE GENOMIC DNA]</scope>
    <source>
        <strain evidence="5">153_Feed</strain>
    </source>
</reference>
<reference evidence="4 5" key="1">
    <citation type="submission" date="2023-06" db="EMBL/GenBank/DDBJ databases">
        <title>Identification and characterization of horizontal gene transfer across gut microbiota members of farm animals based on homology search.</title>
        <authorList>
            <person name="Schwarzerova J."/>
            <person name="Nykrynova M."/>
            <person name="Jureckova K."/>
            <person name="Cejkova D."/>
            <person name="Rychlik I."/>
        </authorList>
    </citation>
    <scope>NUCLEOTIDE SEQUENCE [LARGE SCALE GENOMIC DNA]</scope>
    <source>
        <strain evidence="4 5">153_Feed</strain>
    </source>
</reference>
<dbReference type="InterPro" id="IPR003099">
    <property type="entry name" value="Prephen_DH"/>
</dbReference>
<name>A0ABT7V2U0_9ACTN</name>
<evidence type="ECO:0000313" key="4">
    <source>
        <dbReference type="EMBL" id="MDM8270910.1"/>
    </source>
</evidence>
<evidence type="ECO:0000256" key="1">
    <source>
        <dbReference type="ARBA" id="ARBA00007964"/>
    </source>
</evidence>
<dbReference type="PANTHER" id="PTHR21363">
    <property type="entry name" value="PREPHENATE DEHYDROGENASE"/>
    <property type="match status" value="1"/>
</dbReference>